<feature type="domain" description="DUF5610" evidence="1">
    <location>
        <begin position="45"/>
        <end position="152"/>
    </location>
</feature>
<protein>
    <submittedName>
        <fullName evidence="2">DUF5610 domain-containing protein</fullName>
    </submittedName>
</protein>
<dbReference type="Gene3D" id="1.10.132.90">
    <property type="match status" value="1"/>
</dbReference>
<evidence type="ECO:0000313" key="3">
    <source>
        <dbReference type="Proteomes" id="UP001595453"/>
    </source>
</evidence>
<gene>
    <name evidence="2" type="ORF">ACFOEE_20040</name>
</gene>
<dbReference type="RefSeq" id="WP_377128780.1">
    <property type="nucleotide sequence ID" value="NZ_JBHRSD010000048.1"/>
</dbReference>
<proteinExistence type="predicted"/>
<dbReference type="Pfam" id="PF18433">
    <property type="entry name" value="DUF5610"/>
    <property type="match status" value="1"/>
</dbReference>
<keyword evidence="3" id="KW-1185">Reference proteome</keyword>
<evidence type="ECO:0000259" key="1">
    <source>
        <dbReference type="Pfam" id="PF18433"/>
    </source>
</evidence>
<name>A0ABV7CQD2_9GAMM</name>
<dbReference type="EMBL" id="JBHRSD010000048">
    <property type="protein sequence ID" value="MFC3034802.1"/>
    <property type="molecule type" value="Genomic_DNA"/>
</dbReference>
<accession>A0ABV7CQD2</accession>
<dbReference type="Proteomes" id="UP001595453">
    <property type="component" value="Unassembled WGS sequence"/>
</dbReference>
<evidence type="ECO:0000313" key="2">
    <source>
        <dbReference type="EMBL" id="MFC3034802.1"/>
    </source>
</evidence>
<reference evidence="3" key="1">
    <citation type="journal article" date="2019" name="Int. J. Syst. Evol. Microbiol.">
        <title>The Global Catalogue of Microorganisms (GCM) 10K type strain sequencing project: providing services to taxonomists for standard genome sequencing and annotation.</title>
        <authorList>
            <consortium name="The Broad Institute Genomics Platform"/>
            <consortium name="The Broad Institute Genome Sequencing Center for Infectious Disease"/>
            <person name="Wu L."/>
            <person name="Ma J."/>
        </authorList>
    </citation>
    <scope>NUCLEOTIDE SEQUENCE [LARGE SCALE GENOMIC DNA]</scope>
    <source>
        <strain evidence="3">KCTC 42730</strain>
    </source>
</reference>
<organism evidence="2 3">
    <name type="scientific">Pseudoalteromonas fenneropenaei</name>
    <dbReference type="NCBI Taxonomy" id="1737459"/>
    <lineage>
        <taxon>Bacteria</taxon>
        <taxon>Pseudomonadati</taxon>
        <taxon>Pseudomonadota</taxon>
        <taxon>Gammaproteobacteria</taxon>
        <taxon>Alteromonadales</taxon>
        <taxon>Pseudoalteromonadaceae</taxon>
        <taxon>Pseudoalteromonas</taxon>
    </lineage>
</organism>
<sequence>MMKVGQQTGIFQPNLDKFPLTRKPGLKAHTALGDSYVGDKFKASAKMLQDKLNEALGIEKKTDKAEKDKPLFDFEAVVKNVLDFVKGAVNMAKVNGKSDDELQEMLGKARKGVEAGVGEASKLLEDSGLLDDDIKDGIAKSHEGINKGLDDFEQELFGPKQPQGVMFGAAQYASLQNQAEFAFTTAEGDEIVISFNDAYQAEQGFAAQKSGNNTSFAATAKQSHEVQFSISVNGELNDAEQEAINGMMKDIRDISNAFFRGDFDKAFDEAKKLSLDNEQIAQFSMDLKQTKRSAAISQYQETNPAQQAAKAVQPLNEGLKDIYGQGKALGIEKQLPDIMEWMNQGQARLKEFLDYAQAYFNTLSKKES</sequence>
<comment type="caution">
    <text evidence="2">The sequence shown here is derived from an EMBL/GenBank/DDBJ whole genome shotgun (WGS) entry which is preliminary data.</text>
</comment>
<dbReference type="InterPro" id="IPR041651">
    <property type="entry name" value="DUF5610"/>
</dbReference>